<dbReference type="AlphaFoldDB" id="A0A377DR39"/>
<accession>A0A377DR39</accession>
<evidence type="ECO:0000256" key="1">
    <source>
        <dbReference type="SAM" id="MobiDB-lite"/>
    </source>
</evidence>
<evidence type="ECO:0000313" key="3">
    <source>
        <dbReference type="Proteomes" id="UP000254429"/>
    </source>
</evidence>
<protein>
    <submittedName>
        <fullName evidence="2">WGR domain-containing protein</fullName>
    </submittedName>
</protein>
<sequence length="54" mass="6148">MITVRCCWIFGPRQFTVSFDETLKPFVRDVSGSRLKDLPKPNKSDDENAGERCG</sequence>
<organism evidence="2 3">
    <name type="scientific">Escherichia coli</name>
    <dbReference type="NCBI Taxonomy" id="562"/>
    <lineage>
        <taxon>Bacteria</taxon>
        <taxon>Pseudomonadati</taxon>
        <taxon>Pseudomonadota</taxon>
        <taxon>Gammaproteobacteria</taxon>
        <taxon>Enterobacterales</taxon>
        <taxon>Enterobacteriaceae</taxon>
        <taxon>Escherichia</taxon>
    </lineage>
</organism>
<dbReference type="EMBL" id="UGFG01000001">
    <property type="protein sequence ID" value="STM38261.1"/>
    <property type="molecule type" value="Genomic_DNA"/>
</dbReference>
<feature type="compositionally biased region" description="Basic and acidic residues" evidence="1">
    <location>
        <begin position="34"/>
        <end position="54"/>
    </location>
</feature>
<feature type="region of interest" description="Disordered" evidence="1">
    <location>
        <begin position="32"/>
        <end position="54"/>
    </location>
</feature>
<reference evidence="2 3" key="1">
    <citation type="submission" date="2018-06" db="EMBL/GenBank/DDBJ databases">
        <authorList>
            <consortium name="Pathogen Informatics"/>
            <person name="Doyle S."/>
        </authorList>
    </citation>
    <scope>NUCLEOTIDE SEQUENCE [LARGE SCALE GENOMIC DNA]</scope>
    <source>
        <strain evidence="2 3">NCTC8500</strain>
    </source>
</reference>
<evidence type="ECO:0000313" key="2">
    <source>
        <dbReference type="EMBL" id="STM38261.1"/>
    </source>
</evidence>
<proteinExistence type="predicted"/>
<gene>
    <name evidence="2" type="primary">molR_3</name>
    <name evidence="2" type="ORF">NCTC8500_02024</name>
</gene>
<dbReference type="Proteomes" id="UP000254429">
    <property type="component" value="Unassembled WGS sequence"/>
</dbReference>
<name>A0A377DR39_ECOLX</name>